<dbReference type="Gene3D" id="3.20.20.10">
    <property type="entry name" value="Alanine racemase"/>
    <property type="match status" value="1"/>
</dbReference>
<dbReference type="PANTHER" id="PTHR28004">
    <property type="entry name" value="ZGC:162816-RELATED"/>
    <property type="match status" value="1"/>
</dbReference>
<evidence type="ECO:0000259" key="3">
    <source>
        <dbReference type="SMART" id="SM01119"/>
    </source>
</evidence>
<dbReference type="Gene3D" id="2.40.37.20">
    <property type="entry name" value="D-serine dehydratase-like domain"/>
    <property type="match status" value="1"/>
</dbReference>
<name>A0A379Z864_9GAMM</name>
<dbReference type="PANTHER" id="PTHR28004:SF8">
    <property type="entry name" value="D-SERINE DEAMINASE"/>
    <property type="match status" value="1"/>
</dbReference>
<evidence type="ECO:0000256" key="1">
    <source>
        <dbReference type="ARBA" id="ARBA00005323"/>
    </source>
</evidence>
<proteinExistence type="inferred from homology"/>
<feature type="domain" description="D-serine dehydratase-like" evidence="3">
    <location>
        <begin position="302"/>
        <end position="400"/>
    </location>
</feature>
<gene>
    <name evidence="4" type="ORF">NCTC11544_01804</name>
</gene>
<sequence length="413" mass="44998">MKYQTDFTVTHKAAVMHSTPNGPANLLNEDVCLPAAAIKRSSLENNIAWMQNYADARGVSLAPHGKTTMTPWIFQRQVAQGAWAIGVGSAWQAKVAMEAGVPRVLMANQLVGKANMQLIAELKAQHPASGFFCCIDSLSNAQTLAAFFSQRGQTLDVLVELGVPGGRCGCRSVAQAERLAQEIAALPGLRLQGIELYEGVMHGDDAQSKIEQFLREAAGLLRRLHQQGLLNAEQAILTGAGSSWYDVVCNIWSEEALPANCRVVIRPGCYITHDQGIYQDAQNAVLARDSYACDLAGELISALELVALVQSVPEPGRVIVNFGKRDAAFDAGLPQPVAHYRNGVRQQSDTQHLITHGIMDQHAMLSCPAEFPVQVGDILVFATSHPCLTFDKWKTLFLIDDNYNVIETIETFF</sequence>
<dbReference type="InterPro" id="IPR026956">
    <property type="entry name" value="D-ser_dehydrat-like_dom"/>
</dbReference>
<dbReference type="InterPro" id="IPR029066">
    <property type="entry name" value="PLP-binding_barrel"/>
</dbReference>
<dbReference type="AlphaFoldDB" id="A0A379Z864"/>
<dbReference type="InterPro" id="IPR042208">
    <property type="entry name" value="D-ser_dehydrat-like_sf"/>
</dbReference>
<dbReference type="InterPro" id="IPR051466">
    <property type="entry name" value="D-amino_acid_metab_enzyme"/>
</dbReference>
<protein>
    <submittedName>
        <fullName evidence="4">D-threonine aldolase</fullName>
        <ecNumber evidence="4">4.1.2.42</ecNumber>
    </submittedName>
</protein>
<dbReference type="Pfam" id="PF14031">
    <property type="entry name" value="D-ser_dehydrat"/>
    <property type="match status" value="1"/>
</dbReference>
<dbReference type="RefSeq" id="WP_115183369.1">
    <property type="nucleotide sequence ID" value="NZ_CAMKUF010000004.1"/>
</dbReference>
<keyword evidence="2 4" id="KW-0456">Lyase</keyword>
<dbReference type="Pfam" id="PF01168">
    <property type="entry name" value="Ala_racemase_N"/>
    <property type="match status" value="1"/>
</dbReference>
<dbReference type="InterPro" id="IPR001608">
    <property type="entry name" value="Ala_racemase_N"/>
</dbReference>
<dbReference type="Proteomes" id="UP000255529">
    <property type="component" value="Unassembled WGS sequence"/>
</dbReference>
<dbReference type="CDD" id="cd06818">
    <property type="entry name" value="PLPDE_III_cryptic_DSD"/>
    <property type="match status" value="1"/>
</dbReference>
<dbReference type="SMART" id="SM01119">
    <property type="entry name" value="D-ser_dehydrat"/>
    <property type="match status" value="1"/>
</dbReference>
<comment type="similarity">
    <text evidence="1">Belongs to the DSD1 family.</text>
</comment>
<accession>A0A379Z864</accession>
<dbReference type="GO" id="GO:0043876">
    <property type="term" value="F:D-threonine aldolase activity"/>
    <property type="evidence" value="ECO:0007669"/>
    <property type="project" value="UniProtKB-EC"/>
</dbReference>
<evidence type="ECO:0000313" key="4">
    <source>
        <dbReference type="EMBL" id="SUI57248.1"/>
    </source>
</evidence>
<organism evidence="4 5">
    <name type="scientific">Serratia quinivorans</name>
    <dbReference type="NCBI Taxonomy" id="137545"/>
    <lineage>
        <taxon>Bacteria</taxon>
        <taxon>Pseudomonadati</taxon>
        <taxon>Pseudomonadota</taxon>
        <taxon>Gammaproteobacteria</taxon>
        <taxon>Enterobacterales</taxon>
        <taxon>Yersiniaceae</taxon>
        <taxon>Serratia</taxon>
    </lineage>
</organism>
<reference evidence="4 5" key="1">
    <citation type="submission" date="2018-06" db="EMBL/GenBank/DDBJ databases">
        <authorList>
            <consortium name="Pathogen Informatics"/>
            <person name="Doyle S."/>
        </authorList>
    </citation>
    <scope>NUCLEOTIDE SEQUENCE [LARGE SCALE GENOMIC DNA]</scope>
    <source>
        <strain evidence="4 5">NCTC11544</strain>
    </source>
</reference>
<evidence type="ECO:0000256" key="2">
    <source>
        <dbReference type="ARBA" id="ARBA00023239"/>
    </source>
</evidence>
<dbReference type="EC" id="4.1.2.42" evidence="4"/>
<dbReference type="SUPFAM" id="SSF51419">
    <property type="entry name" value="PLP-binding barrel"/>
    <property type="match status" value="1"/>
</dbReference>
<dbReference type="EMBL" id="UGYN01000002">
    <property type="protein sequence ID" value="SUI57248.1"/>
    <property type="molecule type" value="Genomic_DNA"/>
</dbReference>
<evidence type="ECO:0000313" key="5">
    <source>
        <dbReference type="Proteomes" id="UP000255529"/>
    </source>
</evidence>